<evidence type="ECO:0000313" key="7">
    <source>
        <dbReference type="EMBL" id="KLN59562.1"/>
    </source>
</evidence>
<dbReference type="EMBL" id="LAQL01000013">
    <property type="protein sequence ID" value="KLN59562.1"/>
    <property type="molecule type" value="Genomic_DNA"/>
</dbReference>
<organism evidence="7 8">
    <name type="scientific">Kiloniella spongiae</name>
    <dbReference type="NCBI Taxonomy" id="1489064"/>
    <lineage>
        <taxon>Bacteria</taxon>
        <taxon>Pseudomonadati</taxon>
        <taxon>Pseudomonadota</taxon>
        <taxon>Alphaproteobacteria</taxon>
        <taxon>Rhodospirillales</taxon>
        <taxon>Kiloniellaceae</taxon>
        <taxon>Kiloniella</taxon>
    </lineage>
</organism>
<comment type="caution">
    <text evidence="7">The sequence shown here is derived from an EMBL/GenBank/DDBJ whole genome shotgun (WGS) entry which is preliminary data.</text>
</comment>
<reference evidence="7 8" key="1">
    <citation type="submission" date="2015-03" db="EMBL/GenBank/DDBJ databases">
        <title>Genome Sequence of Kiloniella spongiae MEBiC09566, isolated from a marine sponge.</title>
        <authorList>
            <person name="Shao Z."/>
            <person name="Wang L."/>
            <person name="Li X."/>
        </authorList>
    </citation>
    <scope>NUCLEOTIDE SEQUENCE [LARGE SCALE GENOMIC DNA]</scope>
    <source>
        <strain evidence="7 8">MEBiC09566</strain>
    </source>
</reference>
<evidence type="ECO:0000256" key="5">
    <source>
        <dbReference type="ARBA" id="ARBA00023136"/>
    </source>
</evidence>
<feature type="transmembrane region" description="Helical" evidence="6">
    <location>
        <begin position="6"/>
        <end position="28"/>
    </location>
</feature>
<feature type="transmembrane region" description="Helical" evidence="6">
    <location>
        <begin position="217"/>
        <end position="241"/>
    </location>
</feature>
<gene>
    <name evidence="7" type="ORF">WH96_16980</name>
</gene>
<feature type="transmembrane region" description="Helical" evidence="6">
    <location>
        <begin position="89"/>
        <end position="108"/>
    </location>
</feature>
<evidence type="ECO:0000256" key="4">
    <source>
        <dbReference type="ARBA" id="ARBA00022989"/>
    </source>
</evidence>
<accession>A0A0H2MFM0</accession>
<feature type="transmembrane region" description="Helical" evidence="6">
    <location>
        <begin position="60"/>
        <end position="82"/>
    </location>
</feature>
<dbReference type="InterPro" id="IPR001851">
    <property type="entry name" value="ABC_transp_permease"/>
</dbReference>
<sequence length="297" mass="31237">MLGLSGYEISLITSMGIAVIFALSLNLITGFCGQISLGHAAFYGIGAYTSAMLTKAGMPFGVGLLGAVIVAGLIGIFIGIASLRVRHDFLAITTMGVGFLFIGIMRQWDLVGGEMGVSSIPGSGLGKSGFMFLVLGFGVLTVLFSLHLKRSWMGYAFDAIADDEDTARVVGLNVSHYKLAAFAMGTALAGLAGALYAHNVRFIDPESFGFVESITVLSMVVIGGIGSVFGVVFAAAVLSVLPLWIQFIDEYKLLLYGGLLFAMMRFSPGGLAGLVKQILRHISSRKSLQKLSGGTKI</sequence>
<keyword evidence="2" id="KW-1003">Cell membrane</keyword>
<evidence type="ECO:0000256" key="1">
    <source>
        <dbReference type="ARBA" id="ARBA00004651"/>
    </source>
</evidence>
<evidence type="ECO:0000256" key="2">
    <source>
        <dbReference type="ARBA" id="ARBA00022475"/>
    </source>
</evidence>
<protein>
    <submittedName>
        <fullName evidence="7">Branched-chain amino acid ABC transporter permease</fullName>
    </submittedName>
</protein>
<comment type="subcellular location">
    <subcellularLocation>
        <location evidence="1">Cell membrane</location>
        <topology evidence="1">Multi-pass membrane protein</topology>
    </subcellularLocation>
</comment>
<dbReference type="InterPro" id="IPR043428">
    <property type="entry name" value="LivM-like"/>
</dbReference>
<proteinExistence type="predicted"/>
<dbReference type="AlphaFoldDB" id="A0A0H2MFM0"/>
<dbReference type="Proteomes" id="UP000035444">
    <property type="component" value="Unassembled WGS sequence"/>
</dbReference>
<name>A0A0H2MFM0_9PROT</name>
<dbReference type="PANTHER" id="PTHR30482:SF10">
    <property type="entry name" value="HIGH-AFFINITY BRANCHED-CHAIN AMINO ACID TRANSPORT PROTEIN BRAE"/>
    <property type="match status" value="1"/>
</dbReference>
<keyword evidence="5 6" id="KW-0472">Membrane</keyword>
<dbReference type="GO" id="GO:0005886">
    <property type="term" value="C:plasma membrane"/>
    <property type="evidence" value="ECO:0007669"/>
    <property type="project" value="UniProtKB-SubCell"/>
</dbReference>
<dbReference type="STRING" id="1489064.WH96_16980"/>
<feature type="transmembrane region" description="Helical" evidence="6">
    <location>
        <begin position="128"/>
        <end position="148"/>
    </location>
</feature>
<evidence type="ECO:0000256" key="3">
    <source>
        <dbReference type="ARBA" id="ARBA00022692"/>
    </source>
</evidence>
<feature type="transmembrane region" description="Helical" evidence="6">
    <location>
        <begin position="253"/>
        <end position="275"/>
    </location>
</feature>
<keyword evidence="4 6" id="KW-1133">Transmembrane helix</keyword>
<dbReference type="RefSeq" id="WP_047765412.1">
    <property type="nucleotide sequence ID" value="NZ_LAQL01000013.1"/>
</dbReference>
<evidence type="ECO:0000313" key="8">
    <source>
        <dbReference type="Proteomes" id="UP000035444"/>
    </source>
</evidence>
<dbReference type="Pfam" id="PF02653">
    <property type="entry name" value="BPD_transp_2"/>
    <property type="match status" value="1"/>
</dbReference>
<keyword evidence="8" id="KW-1185">Reference proteome</keyword>
<dbReference type="CDD" id="cd06581">
    <property type="entry name" value="TM_PBP1_LivM_like"/>
    <property type="match status" value="1"/>
</dbReference>
<feature type="transmembrane region" description="Helical" evidence="6">
    <location>
        <begin position="179"/>
        <end position="197"/>
    </location>
</feature>
<keyword evidence="3 6" id="KW-0812">Transmembrane</keyword>
<dbReference type="PANTHER" id="PTHR30482">
    <property type="entry name" value="HIGH-AFFINITY BRANCHED-CHAIN AMINO ACID TRANSPORT SYSTEM PERMEASE"/>
    <property type="match status" value="1"/>
</dbReference>
<evidence type="ECO:0000256" key="6">
    <source>
        <dbReference type="SAM" id="Phobius"/>
    </source>
</evidence>
<dbReference type="PATRIC" id="fig|1489064.4.peg.384"/>
<dbReference type="GO" id="GO:0015658">
    <property type="term" value="F:branched-chain amino acid transmembrane transporter activity"/>
    <property type="evidence" value="ECO:0007669"/>
    <property type="project" value="InterPro"/>
</dbReference>